<evidence type="ECO:0000256" key="1">
    <source>
        <dbReference type="ARBA" id="ARBA00004429"/>
    </source>
</evidence>
<dbReference type="AlphaFoldDB" id="A0A238JNQ6"/>
<keyword evidence="8 9" id="KW-0472">Membrane</keyword>
<dbReference type="EMBL" id="FXYF01000001">
    <property type="protein sequence ID" value="SMX31817.1"/>
    <property type="molecule type" value="Genomic_DNA"/>
</dbReference>
<feature type="domain" description="ABC transmembrane type-1" evidence="10">
    <location>
        <begin position="80"/>
        <end position="281"/>
    </location>
</feature>
<dbReference type="InterPro" id="IPR035906">
    <property type="entry name" value="MetI-like_sf"/>
</dbReference>
<comment type="similarity">
    <text evidence="2">Belongs to the binding-protein-dependent transport system permease family. HisMQ subfamily.</text>
</comment>
<dbReference type="Proteomes" id="UP000207598">
    <property type="component" value="Unassembled WGS sequence"/>
</dbReference>
<feature type="transmembrane region" description="Helical" evidence="9">
    <location>
        <begin position="154"/>
        <end position="174"/>
    </location>
</feature>
<dbReference type="GO" id="GO:0043190">
    <property type="term" value="C:ATP-binding cassette (ABC) transporter complex"/>
    <property type="evidence" value="ECO:0007669"/>
    <property type="project" value="InterPro"/>
</dbReference>
<feature type="transmembrane region" description="Helical" evidence="9">
    <location>
        <begin position="127"/>
        <end position="148"/>
    </location>
</feature>
<evidence type="ECO:0000256" key="3">
    <source>
        <dbReference type="ARBA" id="ARBA00022448"/>
    </source>
</evidence>
<evidence type="ECO:0000256" key="4">
    <source>
        <dbReference type="ARBA" id="ARBA00022475"/>
    </source>
</evidence>
<sequence>MASRLHGSTDLPVMKPYVLRGHCYDEMYLVRWLASLPPWSILVLLAAWPAAAFAQSASFGTVDAFAALWRWLPFLTFQGFLFNVLISLFAMLIGTLLGAVLGLGQVSHRRWLRRIAWAITQLFRNSPWLVLLFVVLLAFPFQVTIFGVTIPIPGWVKAVIGLSLPIMANIAEIVRGAVNSVPSAQWEAAESLSFTRTQTLWQIILPQVVKRMIPPWMNWYAILTMATPLCSLLGVGEIITYSRQAMEAENNHPELLMPFYGYALLLFFVYCYPIARVTIALERRYSVKL</sequence>
<evidence type="ECO:0000313" key="11">
    <source>
        <dbReference type="EMBL" id="SMX31817.1"/>
    </source>
</evidence>
<feature type="transmembrane region" description="Helical" evidence="9">
    <location>
        <begin position="80"/>
        <end position="106"/>
    </location>
</feature>
<keyword evidence="12" id="KW-1185">Reference proteome</keyword>
<dbReference type="InterPro" id="IPR043429">
    <property type="entry name" value="ArtM/GltK/GlnP/TcyL/YhdX-like"/>
</dbReference>
<name>A0A238JNQ6_9RHOB</name>
<feature type="transmembrane region" description="Helical" evidence="9">
    <location>
        <begin position="219"/>
        <end position="239"/>
    </location>
</feature>
<dbReference type="PROSITE" id="PS50928">
    <property type="entry name" value="ABC_TM1"/>
    <property type="match status" value="1"/>
</dbReference>
<dbReference type="Gene3D" id="1.10.3720.10">
    <property type="entry name" value="MetI-like"/>
    <property type="match status" value="1"/>
</dbReference>
<dbReference type="PANTHER" id="PTHR30614">
    <property type="entry name" value="MEMBRANE COMPONENT OF AMINO ACID ABC TRANSPORTER"/>
    <property type="match status" value="1"/>
</dbReference>
<proteinExistence type="inferred from homology"/>
<gene>
    <name evidence="11" type="primary">tcyB</name>
    <name evidence="11" type="ORF">MAA8898_00049</name>
</gene>
<dbReference type="Pfam" id="PF00528">
    <property type="entry name" value="BPD_transp_1"/>
    <property type="match status" value="1"/>
</dbReference>
<keyword evidence="5 9" id="KW-0812">Transmembrane</keyword>
<dbReference type="InterPro" id="IPR000515">
    <property type="entry name" value="MetI-like"/>
</dbReference>
<dbReference type="CDD" id="cd06261">
    <property type="entry name" value="TM_PBP2"/>
    <property type="match status" value="1"/>
</dbReference>
<keyword evidence="3 9" id="KW-0813">Transport</keyword>
<evidence type="ECO:0000259" key="10">
    <source>
        <dbReference type="PROSITE" id="PS50928"/>
    </source>
</evidence>
<evidence type="ECO:0000256" key="2">
    <source>
        <dbReference type="ARBA" id="ARBA00010072"/>
    </source>
</evidence>
<dbReference type="NCBIfam" id="TIGR01726">
    <property type="entry name" value="HEQRo_perm_3TM"/>
    <property type="match status" value="1"/>
</dbReference>
<accession>A0A238JNQ6</accession>
<comment type="subcellular location">
    <subcellularLocation>
        <location evidence="1">Cell inner membrane</location>
        <topology evidence="1">Multi-pass membrane protein</topology>
    </subcellularLocation>
    <subcellularLocation>
        <location evidence="9">Cell membrane</location>
        <topology evidence="9">Multi-pass membrane protein</topology>
    </subcellularLocation>
</comment>
<dbReference type="GO" id="GO:0022857">
    <property type="term" value="F:transmembrane transporter activity"/>
    <property type="evidence" value="ECO:0007669"/>
    <property type="project" value="InterPro"/>
</dbReference>
<dbReference type="GO" id="GO:0006865">
    <property type="term" value="P:amino acid transport"/>
    <property type="evidence" value="ECO:0007669"/>
    <property type="project" value="UniProtKB-KW"/>
</dbReference>
<evidence type="ECO:0000256" key="9">
    <source>
        <dbReference type="RuleBase" id="RU363032"/>
    </source>
</evidence>
<keyword evidence="7 9" id="KW-1133">Transmembrane helix</keyword>
<dbReference type="SUPFAM" id="SSF161098">
    <property type="entry name" value="MetI-like"/>
    <property type="match status" value="1"/>
</dbReference>
<keyword evidence="6" id="KW-0029">Amino-acid transport</keyword>
<dbReference type="InterPro" id="IPR010065">
    <property type="entry name" value="AA_ABC_transptr_permease_3TM"/>
</dbReference>
<evidence type="ECO:0000256" key="8">
    <source>
        <dbReference type="ARBA" id="ARBA00023136"/>
    </source>
</evidence>
<organism evidence="11 12">
    <name type="scientific">Maliponia aquimaris</name>
    <dbReference type="NCBI Taxonomy" id="1673631"/>
    <lineage>
        <taxon>Bacteria</taxon>
        <taxon>Pseudomonadati</taxon>
        <taxon>Pseudomonadota</taxon>
        <taxon>Alphaproteobacteria</taxon>
        <taxon>Rhodobacterales</taxon>
        <taxon>Paracoccaceae</taxon>
        <taxon>Maliponia</taxon>
    </lineage>
</organism>
<evidence type="ECO:0000256" key="7">
    <source>
        <dbReference type="ARBA" id="ARBA00022989"/>
    </source>
</evidence>
<evidence type="ECO:0000256" key="6">
    <source>
        <dbReference type="ARBA" id="ARBA00022970"/>
    </source>
</evidence>
<evidence type="ECO:0000313" key="12">
    <source>
        <dbReference type="Proteomes" id="UP000207598"/>
    </source>
</evidence>
<feature type="transmembrane region" description="Helical" evidence="9">
    <location>
        <begin position="259"/>
        <end position="279"/>
    </location>
</feature>
<keyword evidence="4" id="KW-1003">Cell membrane</keyword>
<feature type="transmembrane region" description="Helical" evidence="9">
    <location>
        <begin position="39"/>
        <end position="60"/>
    </location>
</feature>
<protein>
    <submittedName>
        <fullName evidence="11">L-cystine transport system permease protein TcyB</fullName>
    </submittedName>
</protein>
<dbReference type="PANTHER" id="PTHR30614:SF0">
    <property type="entry name" value="L-CYSTINE TRANSPORT SYSTEM PERMEASE PROTEIN TCYL"/>
    <property type="match status" value="1"/>
</dbReference>
<reference evidence="11 12" key="1">
    <citation type="submission" date="2017-05" db="EMBL/GenBank/DDBJ databases">
        <authorList>
            <person name="Song R."/>
            <person name="Chenine A.L."/>
            <person name="Ruprecht R.M."/>
        </authorList>
    </citation>
    <scope>NUCLEOTIDE SEQUENCE [LARGE SCALE GENOMIC DNA]</scope>
    <source>
        <strain evidence="11 12">CECT 8898</strain>
    </source>
</reference>
<evidence type="ECO:0000256" key="5">
    <source>
        <dbReference type="ARBA" id="ARBA00022692"/>
    </source>
</evidence>